<gene>
    <name evidence="13" type="ORF">ABMA27_009844</name>
</gene>
<accession>A0ABR3H6N7</accession>
<dbReference type="PROSITE" id="PS51292">
    <property type="entry name" value="ZF_RING_CH"/>
    <property type="match status" value="1"/>
</dbReference>
<keyword evidence="2" id="KW-0808">Transferase</keyword>
<evidence type="ECO:0000256" key="7">
    <source>
        <dbReference type="ARBA" id="ARBA00022833"/>
    </source>
</evidence>
<feature type="transmembrane region" description="Helical" evidence="11">
    <location>
        <begin position="305"/>
        <end position="329"/>
    </location>
</feature>
<keyword evidence="6" id="KW-0833">Ubl conjugation pathway</keyword>
<evidence type="ECO:0000313" key="13">
    <source>
        <dbReference type="EMBL" id="KAL0860463.1"/>
    </source>
</evidence>
<name>A0ABR3H6N7_LOXSC</name>
<feature type="compositionally biased region" description="Polar residues" evidence="10">
    <location>
        <begin position="29"/>
        <end position="43"/>
    </location>
</feature>
<dbReference type="InterPro" id="IPR011016">
    <property type="entry name" value="Znf_RING-CH"/>
</dbReference>
<dbReference type="PANTHER" id="PTHR46065">
    <property type="entry name" value="E3 UBIQUITIN-PROTEIN LIGASE MARCH 2/3 FAMILY MEMBER"/>
    <property type="match status" value="1"/>
</dbReference>
<keyword evidence="9 11" id="KW-0472">Membrane</keyword>
<keyword evidence="4" id="KW-0479">Metal-binding</keyword>
<keyword evidence="3 11" id="KW-0812">Transmembrane</keyword>
<dbReference type="SMART" id="SM00744">
    <property type="entry name" value="RINGv"/>
    <property type="match status" value="1"/>
</dbReference>
<comment type="caution">
    <text evidence="13">The sequence shown here is derived from an EMBL/GenBank/DDBJ whole genome shotgun (WGS) entry which is preliminary data.</text>
</comment>
<keyword evidence="8 11" id="KW-1133">Transmembrane helix</keyword>
<dbReference type="Proteomes" id="UP001549920">
    <property type="component" value="Unassembled WGS sequence"/>
</dbReference>
<dbReference type="SUPFAM" id="SSF57850">
    <property type="entry name" value="RING/U-box"/>
    <property type="match status" value="1"/>
</dbReference>
<reference evidence="13 14" key="1">
    <citation type="submission" date="2024-06" db="EMBL/GenBank/DDBJ databases">
        <title>A chromosome-level genome assembly of beet webworm, Loxostege sticticalis.</title>
        <authorList>
            <person name="Zhang Y."/>
        </authorList>
    </citation>
    <scope>NUCLEOTIDE SEQUENCE [LARGE SCALE GENOMIC DNA]</scope>
    <source>
        <strain evidence="13">AQ026</strain>
        <tissue evidence="13">Whole body</tissue>
    </source>
</reference>
<evidence type="ECO:0000256" key="1">
    <source>
        <dbReference type="ARBA" id="ARBA00004141"/>
    </source>
</evidence>
<dbReference type="InterPro" id="IPR013083">
    <property type="entry name" value="Znf_RING/FYVE/PHD"/>
</dbReference>
<feature type="region of interest" description="Disordered" evidence="10">
    <location>
        <begin position="1"/>
        <end position="45"/>
    </location>
</feature>
<proteinExistence type="predicted"/>
<evidence type="ECO:0000256" key="9">
    <source>
        <dbReference type="ARBA" id="ARBA00023136"/>
    </source>
</evidence>
<evidence type="ECO:0000256" key="8">
    <source>
        <dbReference type="ARBA" id="ARBA00022989"/>
    </source>
</evidence>
<dbReference type="Pfam" id="PF12906">
    <property type="entry name" value="RINGv"/>
    <property type="match status" value="1"/>
</dbReference>
<evidence type="ECO:0000256" key="6">
    <source>
        <dbReference type="ARBA" id="ARBA00022786"/>
    </source>
</evidence>
<evidence type="ECO:0000259" key="12">
    <source>
        <dbReference type="PROSITE" id="PS51292"/>
    </source>
</evidence>
<dbReference type="Gene3D" id="3.30.40.10">
    <property type="entry name" value="Zinc/RING finger domain, C3HC4 (zinc finger)"/>
    <property type="match status" value="1"/>
</dbReference>
<evidence type="ECO:0000256" key="5">
    <source>
        <dbReference type="ARBA" id="ARBA00022771"/>
    </source>
</evidence>
<evidence type="ECO:0000256" key="10">
    <source>
        <dbReference type="SAM" id="MobiDB-lite"/>
    </source>
</evidence>
<dbReference type="PANTHER" id="PTHR46065:SF3">
    <property type="entry name" value="FI20425P1"/>
    <property type="match status" value="1"/>
</dbReference>
<organism evidence="13 14">
    <name type="scientific">Loxostege sticticalis</name>
    <name type="common">Beet webworm moth</name>
    <dbReference type="NCBI Taxonomy" id="481309"/>
    <lineage>
        <taxon>Eukaryota</taxon>
        <taxon>Metazoa</taxon>
        <taxon>Ecdysozoa</taxon>
        <taxon>Arthropoda</taxon>
        <taxon>Hexapoda</taxon>
        <taxon>Insecta</taxon>
        <taxon>Pterygota</taxon>
        <taxon>Neoptera</taxon>
        <taxon>Endopterygota</taxon>
        <taxon>Lepidoptera</taxon>
        <taxon>Glossata</taxon>
        <taxon>Ditrysia</taxon>
        <taxon>Pyraloidea</taxon>
        <taxon>Crambidae</taxon>
        <taxon>Pyraustinae</taxon>
        <taxon>Loxostege</taxon>
    </lineage>
</organism>
<feature type="compositionally biased region" description="Basic and acidic residues" evidence="10">
    <location>
        <begin position="1"/>
        <end position="27"/>
    </location>
</feature>
<sequence length="416" mass="46562">MDDKDKPDRKDTKEPTNEKTDDTKDVKLNNATNQNDAGPSGSISLPGAIPEKITINLQLKPGLSKSEHSIRNIITSKDVANALRSLNISANSPVIKANIKELKIPILDNDEEKEADPATFVDLKKFMASCFKINKETHSGIILGDIQNVQAVPVITSDIIHEVPNTSCNDPDKGNEVVVTGVEQKVSKVEPDKKRTSGTLSERSTERDFPVAQRDSLSSIGSNVCRICMTRGRERLISPCNCKGSLANVHLSCLERWLNQVGRNHCELCGFSYPAIRTPRYTVLQALRLWFGNPRNRSHLQSDCLIFWLLSTVTAGLLAVCIVGTQYFVIEGNKFGKLDANQRKEEGISHRITETAMDFFMAIVLCGYSVTVYLLWKDHYVMWNRWRRANVNVFIPHCAPDANPVPFVPRQRYNVV</sequence>
<evidence type="ECO:0000256" key="2">
    <source>
        <dbReference type="ARBA" id="ARBA00022679"/>
    </source>
</evidence>
<evidence type="ECO:0000256" key="4">
    <source>
        <dbReference type="ARBA" id="ARBA00022723"/>
    </source>
</evidence>
<keyword evidence="5" id="KW-0863">Zinc-finger</keyword>
<evidence type="ECO:0000313" key="14">
    <source>
        <dbReference type="Proteomes" id="UP001549920"/>
    </source>
</evidence>
<evidence type="ECO:0000256" key="3">
    <source>
        <dbReference type="ARBA" id="ARBA00022692"/>
    </source>
</evidence>
<comment type="subcellular location">
    <subcellularLocation>
        <location evidence="1">Membrane</location>
        <topology evidence="1">Multi-pass membrane protein</topology>
    </subcellularLocation>
</comment>
<keyword evidence="7" id="KW-0862">Zinc</keyword>
<evidence type="ECO:0000256" key="11">
    <source>
        <dbReference type="SAM" id="Phobius"/>
    </source>
</evidence>
<protein>
    <recommendedName>
        <fullName evidence="12">RING-CH-type domain-containing protein</fullName>
    </recommendedName>
</protein>
<feature type="transmembrane region" description="Helical" evidence="11">
    <location>
        <begin position="359"/>
        <end position="376"/>
    </location>
</feature>
<keyword evidence="14" id="KW-1185">Reference proteome</keyword>
<dbReference type="EMBL" id="JBEUOH010000025">
    <property type="protein sequence ID" value="KAL0860463.1"/>
    <property type="molecule type" value="Genomic_DNA"/>
</dbReference>
<feature type="domain" description="RING-CH-type" evidence="12">
    <location>
        <begin position="217"/>
        <end position="276"/>
    </location>
</feature>